<feature type="transmembrane region" description="Helical" evidence="1">
    <location>
        <begin position="16"/>
        <end position="37"/>
    </location>
</feature>
<dbReference type="AlphaFoldDB" id="A0A1H8F2Q8"/>
<evidence type="ECO:0000313" key="2">
    <source>
        <dbReference type="EMBL" id="SEN26181.1"/>
    </source>
</evidence>
<feature type="transmembrane region" description="Helical" evidence="1">
    <location>
        <begin position="133"/>
        <end position="154"/>
    </location>
</feature>
<dbReference type="InterPro" id="IPR018723">
    <property type="entry name" value="DUF2254_membrane"/>
</dbReference>
<accession>A0A1H8F2Q8</accession>
<feature type="transmembrane region" description="Helical" evidence="1">
    <location>
        <begin position="57"/>
        <end position="83"/>
    </location>
</feature>
<reference evidence="2 3" key="1">
    <citation type="submission" date="2016-10" db="EMBL/GenBank/DDBJ databases">
        <authorList>
            <person name="de Groot N.N."/>
        </authorList>
    </citation>
    <scope>NUCLEOTIDE SEQUENCE [LARGE SCALE GENOMIC DNA]</scope>
    <source>
        <strain evidence="2 3">CGMCC 1.10836</strain>
    </source>
</reference>
<dbReference type="Proteomes" id="UP000183002">
    <property type="component" value="Unassembled WGS sequence"/>
</dbReference>
<proteinExistence type="predicted"/>
<dbReference type="RefSeq" id="WP_050518386.1">
    <property type="nucleotide sequence ID" value="NZ_FOCO01000010.1"/>
</dbReference>
<organism evidence="2 3">
    <name type="scientific">Pseudorhodobacter antarcticus</name>
    <dbReference type="NCBI Taxonomy" id="1077947"/>
    <lineage>
        <taxon>Bacteria</taxon>
        <taxon>Pseudomonadati</taxon>
        <taxon>Pseudomonadota</taxon>
        <taxon>Alphaproteobacteria</taxon>
        <taxon>Rhodobacterales</taxon>
        <taxon>Paracoccaceae</taxon>
        <taxon>Pseudorhodobacter</taxon>
    </lineage>
</organism>
<name>A0A1H8F2Q8_9RHOB</name>
<protein>
    <submittedName>
        <fullName evidence="2">Uncharacterized membrane protein</fullName>
    </submittedName>
</protein>
<dbReference type="EMBL" id="FOCO01000010">
    <property type="protein sequence ID" value="SEN26181.1"/>
    <property type="molecule type" value="Genomic_DNA"/>
</dbReference>
<evidence type="ECO:0000313" key="3">
    <source>
        <dbReference type="Proteomes" id="UP000183002"/>
    </source>
</evidence>
<keyword evidence="1" id="KW-0472">Membrane</keyword>
<keyword evidence="3" id="KW-1185">Reference proteome</keyword>
<sequence length="422" mass="44934">MISKWRLFLKDSLQKLWVVALLYAVLALVTNLAATMIGPLLPQGLGGLLGAGAVEAVLTILASSMLTVVTFSLGIMVSSLTGAAAAVTPRAIALLKADRTTQRVLATFLGSFLYSLIGIVALKAGVLTDNDRLVLFAVTIAVILIVVAAILRWIDHLTVFGLMTDSIDKVETATERAIAERINAPYLGGHRHAGPPPPAAHAVYPATIGYIRYIHMQALQNCAADMDCQIYLNALPGSFVHPGCPLLHLLGDLPDHSRHILNAFTITDTRSFDQDPRFGLSVMAEIAERALSPAVNDPGTAIDVLGRAVRLLAPLAAPRAASLSFSRLWVPPIALADMFDDVFPPVARDGAGLFAVQMRLQKALLALSQINPVFFGKTAYVQSQQALARCTPQLMAHEIDAITTIGAQIADTAGPHPTPKSI</sequence>
<dbReference type="STRING" id="1077947.SAMN05216227_101017"/>
<gene>
    <name evidence="2" type="ORF">SAMN05216227_101017</name>
</gene>
<dbReference type="Pfam" id="PF10011">
    <property type="entry name" value="DUF2254"/>
    <property type="match status" value="1"/>
</dbReference>
<dbReference type="OrthoDB" id="2955631at2"/>
<keyword evidence="1" id="KW-0812">Transmembrane</keyword>
<feature type="transmembrane region" description="Helical" evidence="1">
    <location>
        <begin position="104"/>
        <end position="127"/>
    </location>
</feature>
<keyword evidence="1" id="KW-1133">Transmembrane helix</keyword>
<evidence type="ECO:0000256" key="1">
    <source>
        <dbReference type="SAM" id="Phobius"/>
    </source>
</evidence>